<dbReference type="PANTHER" id="PTHR39185">
    <property type="entry name" value="SWARMING MOTILITY PROTEIN SWRD"/>
    <property type="match status" value="1"/>
</dbReference>
<dbReference type="AlphaFoldDB" id="A0A1F5YGX8"/>
<reference evidence="1 2" key="1">
    <citation type="journal article" date="2016" name="Nat. Commun.">
        <title>Thousands of microbial genomes shed light on interconnected biogeochemical processes in an aquifer system.</title>
        <authorList>
            <person name="Anantharaman K."/>
            <person name="Brown C.T."/>
            <person name="Hug L.A."/>
            <person name="Sharon I."/>
            <person name="Castelle C.J."/>
            <person name="Probst A.J."/>
            <person name="Thomas B.C."/>
            <person name="Singh A."/>
            <person name="Wilkins M.J."/>
            <person name="Karaoz U."/>
            <person name="Brodie E.L."/>
            <person name="Williams K.H."/>
            <person name="Hubbard S.S."/>
            <person name="Banfield J.F."/>
        </authorList>
    </citation>
    <scope>NUCLEOTIDE SEQUENCE [LARGE SCALE GENOMIC DNA]</scope>
</reference>
<organism evidence="1 2">
    <name type="scientific">Candidatus Glassbacteria bacterium GWA2_58_10</name>
    <dbReference type="NCBI Taxonomy" id="1817865"/>
    <lineage>
        <taxon>Bacteria</taxon>
        <taxon>Candidatus Glassiibacteriota</taxon>
    </lineage>
</organism>
<dbReference type="Proteomes" id="UP000176992">
    <property type="component" value="Unassembled WGS sequence"/>
</dbReference>
<sequence length="71" mass="8065">MISLTKLNGQTMVVNAELIETVEKTPDTIIGLITGKKFMVKDSVEEVIQKVIQYRQQLPPFWRKVADGMSK</sequence>
<dbReference type="EMBL" id="MFIV01000043">
    <property type="protein sequence ID" value="OGF99111.1"/>
    <property type="molecule type" value="Genomic_DNA"/>
</dbReference>
<evidence type="ECO:0000313" key="1">
    <source>
        <dbReference type="EMBL" id="OGF99111.1"/>
    </source>
</evidence>
<comment type="caution">
    <text evidence="1">The sequence shown here is derived from an EMBL/GenBank/DDBJ whole genome shotgun (WGS) entry which is preliminary data.</text>
</comment>
<dbReference type="Pfam" id="PF06289">
    <property type="entry name" value="FlbD"/>
    <property type="match status" value="1"/>
</dbReference>
<dbReference type="InterPro" id="IPR009384">
    <property type="entry name" value="SwrD-like"/>
</dbReference>
<dbReference type="PANTHER" id="PTHR39185:SF1">
    <property type="entry name" value="SWARMING MOTILITY PROTEIN SWRD"/>
    <property type="match status" value="1"/>
</dbReference>
<keyword evidence="1" id="KW-0282">Flagellum</keyword>
<proteinExistence type="predicted"/>
<evidence type="ECO:0000313" key="2">
    <source>
        <dbReference type="Proteomes" id="UP000176992"/>
    </source>
</evidence>
<keyword evidence="1" id="KW-0969">Cilium</keyword>
<name>A0A1F5YGX8_9BACT</name>
<accession>A0A1F5YGX8</accession>
<gene>
    <name evidence="1" type="ORF">A2Z86_06535</name>
</gene>
<protein>
    <submittedName>
        <fullName evidence="1">Flagellar protein FlbD</fullName>
    </submittedName>
</protein>
<keyword evidence="1" id="KW-0966">Cell projection</keyword>